<evidence type="ECO:0000313" key="2">
    <source>
        <dbReference type="EMBL" id="GIY11228.1"/>
    </source>
</evidence>
<proteinExistence type="predicted"/>
<evidence type="ECO:0000313" key="3">
    <source>
        <dbReference type="Proteomes" id="UP001054837"/>
    </source>
</evidence>
<feature type="compositionally biased region" description="Low complexity" evidence="1">
    <location>
        <begin position="65"/>
        <end position="94"/>
    </location>
</feature>
<sequence>MLKPDNTEDMAKWEKMCCFTSIEFLKSSLETFYRNKSISKVTMALAEFQFIEKFQEVKEATRQAAQQKAQQQTNGSASTPVTSASASPCSSRSVPTPPVPSQTPTSESGGGTEDCVPTPANQIDHVVSSLPSNVNDIANTLKSSLVAHQRSQSLSGLQASKPTLQQNYQACISSQHSSLISIVITTSESLVVAVDDAPATRHDEFRTAALCSLMKRSERINGYRR</sequence>
<dbReference type="Proteomes" id="UP001054837">
    <property type="component" value="Unassembled WGS sequence"/>
</dbReference>
<dbReference type="AlphaFoldDB" id="A0AAV4QMF8"/>
<dbReference type="EMBL" id="BPLQ01004880">
    <property type="protein sequence ID" value="GIY11228.1"/>
    <property type="molecule type" value="Genomic_DNA"/>
</dbReference>
<organism evidence="2 3">
    <name type="scientific">Caerostris darwini</name>
    <dbReference type="NCBI Taxonomy" id="1538125"/>
    <lineage>
        <taxon>Eukaryota</taxon>
        <taxon>Metazoa</taxon>
        <taxon>Ecdysozoa</taxon>
        <taxon>Arthropoda</taxon>
        <taxon>Chelicerata</taxon>
        <taxon>Arachnida</taxon>
        <taxon>Araneae</taxon>
        <taxon>Araneomorphae</taxon>
        <taxon>Entelegynae</taxon>
        <taxon>Araneoidea</taxon>
        <taxon>Araneidae</taxon>
        <taxon>Caerostris</taxon>
    </lineage>
</organism>
<accession>A0AAV4QMF8</accession>
<feature type="region of interest" description="Disordered" evidence="1">
    <location>
        <begin position="65"/>
        <end position="119"/>
    </location>
</feature>
<protein>
    <submittedName>
        <fullName evidence="2">Homer 2</fullName>
    </submittedName>
</protein>
<gene>
    <name evidence="2" type="primary">Homer2</name>
    <name evidence="2" type="ORF">CDAR_52951</name>
</gene>
<evidence type="ECO:0000256" key="1">
    <source>
        <dbReference type="SAM" id="MobiDB-lite"/>
    </source>
</evidence>
<keyword evidence="3" id="KW-1185">Reference proteome</keyword>
<name>A0AAV4QMF8_9ARAC</name>
<comment type="caution">
    <text evidence="2">The sequence shown here is derived from an EMBL/GenBank/DDBJ whole genome shotgun (WGS) entry which is preliminary data.</text>
</comment>
<reference evidence="2 3" key="1">
    <citation type="submission" date="2021-06" db="EMBL/GenBank/DDBJ databases">
        <title>Caerostris darwini draft genome.</title>
        <authorList>
            <person name="Kono N."/>
            <person name="Arakawa K."/>
        </authorList>
    </citation>
    <scope>NUCLEOTIDE SEQUENCE [LARGE SCALE GENOMIC DNA]</scope>
</reference>